<dbReference type="EMBL" id="BEXJ01000002">
    <property type="protein sequence ID" value="GBA96388.1"/>
    <property type="molecule type" value="Genomic_DNA"/>
</dbReference>
<keyword evidence="2" id="KW-1133">Transmembrane helix</keyword>
<feature type="transmembrane region" description="Helical" evidence="2">
    <location>
        <begin position="73"/>
        <end position="93"/>
    </location>
</feature>
<dbReference type="SMART" id="SM00530">
    <property type="entry name" value="HTH_XRE"/>
    <property type="match status" value="1"/>
</dbReference>
<reference evidence="4 5" key="1">
    <citation type="journal article" date="2018" name="Int. J. Syst. Evol. Microbiol.">
        <title>Lactobacillus paragasseri sp. nov., a sister taxon of Lactobacillus gasseri, based on whole-genome sequence analyses.</title>
        <authorList>
            <person name="Tanizawa Y."/>
            <person name="Tada I."/>
            <person name="Kobayashi H."/>
            <person name="Endo A."/>
            <person name="Maeno S."/>
            <person name="Toyoda A."/>
            <person name="Arita M."/>
            <person name="Nakamura Y."/>
            <person name="Sakamoto M."/>
            <person name="Ohkuma M."/>
            <person name="Tohno M."/>
        </authorList>
    </citation>
    <scope>NUCLEOTIDE SEQUENCE [LARGE SCALE GENOMIC DNA]</scope>
    <source>
        <strain evidence="4 5">JCM 1025</strain>
    </source>
</reference>
<evidence type="ECO:0000313" key="5">
    <source>
        <dbReference type="Proteomes" id="UP000250668"/>
    </source>
</evidence>
<dbReference type="Pfam" id="PF13127">
    <property type="entry name" value="DUF3955"/>
    <property type="match status" value="1"/>
</dbReference>
<protein>
    <submittedName>
        <fullName evidence="4">XRE family transcriptional regulator</fullName>
    </submittedName>
</protein>
<organism evidence="4 5">
    <name type="scientific">Lactobacillus gasseri</name>
    <dbReference type="NCBI Taxonomy" id="1596"/>
    <lineage>
        <taxon>Bacteria</taxon>
        <taxon>Bacillati</taxon>
        <taxon>Bacillota</taxon>
        <taxon>Bacilli</taxon>
        <taxon>Lactobacillales</taxon>
        <taxon>Lactobacillaceae</taxon>
        <taxon>Lactobacillus</taxon>
    </lineage>
</organism>
<dbReference type="Gene3D" id="1.10.260.40">
    <property type="entry name" value="lambda repressor-like DNA-binding domains"/>
    <property type="match status" value="1"/>
</dbReference>
<dbReference type="RefSeq" id="WP_113774565.1">
    <property type="nucleotide sequence ID" value="NZ_BEXJ01000002.1"/>
</dbReference>
<evidence type="ECO:0000256" key="1">
    <source>
        <dbReference type="ARBA" id="ARBA00023125"/>
    </source>
</evidence>
<dbReference type="PROSITE" id="PS50943">
    <property type="entry name" value="HTH_CROC1"/>
    <property type="match status" value="1"/>
</dbReference>
<gene>
    <name evidence="4" type="primary">xre</name>
    <name evidence="4" type="ORF">LJCM1025_10010</name>
</gene>
<keyword evidence="2" id="KW-0472">Membrane</keyword>
<dbReference type="GO" id="GO:0003677">
    <property type="term" value="F:DNA binding"/>
    <property type="evidence" value="ECO:0007669"/>
    <property type="project" value="UniProtKB-KW"/>
</dbReference>
<dbReference type="PANTHER" id="PTHR46558">
    <property type="entry name" value="TRACRIPTIONAL REGULATORY PROTEIN-RELATED-RELATED"/>
    <property type="match status" value="1"/>
</dbReference>
<evidence type="ECO:0000313" key="4">
    <source>
        <dbReference type="EMBL" id="GBA96388.1"/>
    </source>
</evidence>
<keyword evidence="2" id="KW-0812">Transmembrane</keyword>
<evidence type="ECO:0000256" key="2">
    <source>
        <dbReference type="SAM" id="Phobius"/>
    </source>
</evidence>
<name>A0AB33ZW71_LACGS</name>
<dbReference type="AlphaFoldDB" id="A0AB33ZW71"/>
<evidence type="ECO:0000259" key="3">
    <source>
        <dbReference type="PROSITE" id="PS50943"/>
    </source>
</evidence>
<dbReference type="InterPro" id="IPR025016">
    <property type="entry name" value="DUF3955"/>
</dbReference>
<dbReference type="Pfam" id="PF01381">
    <property type="entry name" value="HTH_3"/>
    <property type="match status" value="1"/>
</dbReference>
<accession>A0AB33ZW71</accession>
<keyword evidence="1" id="KW-0238">DNA-binding</keyword>
<dbReference type="InterPro" id="IPR001387">
    <property type="entry name" value="Cro/C1-type_HTH"/>
</dbReference>
<dbReference type="SUPFAM" id="SSF47413">
    <property type="entry name" value="lambda repressor-like DNA-binding domains"/>
    <property type="match status" value="1"/>
</dbReference>
<dbReference type="InterPro" id="IPR010982">
    <property type="entry name" value="Lambda_DNA-bd_dom_sf"/>
</dbReference>
<dbReference type="CDD" id="cd00093">
    <property type="entry name" value="HTH_XRE"/>
    <property type="match status" value="1"/>
</dbReference>
<sequence length="138" mass="15818">MKLTEQIKNIRLDHYLSQEQMANQLHVTRQAISNWENGRNLPDFEMLALISKTYNISIDSLVSGKKNKALQKLNLKTTIGIFLFLIGIILFFINANSVSYIDQAGILHENFFLVPLAYGAIFVALIIFISQVIKKYFH</sequence>
<comment type="caution">
    <text evidence="4">The sequence shown here is derived from an EMBL/GenBank/DDBJ whole genome shotgun (WGS) entry which is preliminary data.</text>
</comment>
<dbReference type="Proteomes" id="UP000250668">
    <property type="component" value="Unassembled WGS sequence"/>
</dbReference>
<proteinExistence type="predicted"/>
<dbReference type="PANTHER" id="PTHR46558:SF4">
    <property type="entry name" value="DNA-BIDING PHAGE PROTEIN"/>
    <property type="match status" value="1"/>
</dbReference>
<feature type="transmembrane region" description="Helical" evidence="2">
    <location>
        <begin position="113"/>
        <end position="133"/>
    </location>
</feature>
<feature type="domain" description="HTH cro/C1-type" evidence="3">
    <location>
        <begin position="7"/>
        <end position="61"/>
    </location>
</feature>